<reference evidence="2" key="1">
    <citation type="submission" date="2022-06" db="EMBL/GenBank/DDBJ databases">
        <title>Complete genome sequences of two strains of the flax pathogen Septoria linicola.</title>
        <authorList>
            <person name="Lapalu N."/>
            <person name="Simon A."/>
            <person name="Demenou B."/>
            <person name="Paumier D."/>
            <person name="Guillot M.-P."/>
            <person name="Gout L."/>
            <person name="Valade R."/>
        </authorList>
    </citation>
    <scope>NUCLEOTIDE SEQUENCE</scope>
    <source>
        <strain evidence="2">SE15195</strain>
    </source>
</reference>
<dbReference type="OrthoDB" id="3649449at2759"/>
<dbReference type="Proteomes" id="UP001056384">
    <property type="component" value="Chromosome 1"/>
</dbReference>
<evidence type="ECO:0000313" key="3">
    <source>
        <dbReference type="Proteomes" id="UP001056384"/>
    </source>
</evidence>
<feature type="compositionally biased region" description="Basic and acidic residues" evidence="1">
    <location>
        <begin position="33"/>
        <end position="61"/>
    </location>
</feature>
<organism evidence="2 3">
    <name type="scientific">Septoria linicola</name>
    <dbReference type="NCBI Taxonomy" id="215465"/>
    <lineage>
        <taxon>Eukaryota</taxon>
        <taxon>Fungi</taxon>
        <taxon>Dikarya</taxon>
        <taxon>Ascomycota</taxon>
        <taxon>Pezizomycotina</taxon>
        <taxon>Dothideomycetes</taxon>
        <taxon>Dothideomycetidae</taxon>
        <taxon>Mycosphaerellales</taxon>
        <taxon>Mycosphaerellaceae</taxon>
        <taxon>Septoria</taxon>
    </lineage>
</organism>
<dbReference type="EMBL" id="CP099418">
    <property type="protein sequence ID" value="USW46927.1"/>
    <property type="molecule type" value="Genomic_DNA"/>
</dbReference>
<feature type="compositionally biased region" description="Basic and acidic residues" evidence="1">
    <location>
        <begin position="77"/>
        <end position="88"/>
    </location>
</feature>
<accession>A0A9Q9ADI6</accession>
<feature type="compositionally biased region" description="Basic and acidic residues" evidence="1">
    <location>
        <begin position="130"/>
        <end position="150"/>
    </location>
</feature>
<dbReference type="AlphaFoldDB" id="A0A9Q9ADI6"/>
<keyword evidence="3" id="KW-1185">Reference proteome</keyword>
<gene>
    <name evidence="2" type="ORF">Slin15195_G002460</name>
</gene>
<feature type="compositionally biased region" description="Basic and acidic residues" evidence="1">
    <location>
        <begin position="181"/>
        <end position="208"/>
    </location>
</feature>
<evidence type="ECO:0000256" key="1">
    <source>
        <dbReference type="SAM" id="MobiDB-lite"/>
    </source>
</evidence>
<feature type="compositionally biased region" description="Basic and acidic residues" evidence="1">
    <location>
        <begin position="242"/>
        <end position="276"/>
    </location>
</feature>
<sequence length="426" mass="50004">MPGYPDEPVSRSRDPRRERRPPPSRGYDDYDDDLYRRPSAKSRDVSYEPRPSRGNRRRETYDASDEDEYVPRRRHREERSSPKEKAQAEPEIPPPPIGDERKEYTLSSRKHRGEDRPPPGAIPVPGTEADPYHDHSSDRRRQRRSARDTHDETEEPPADRSSDRKHRKKPSRSPPAEEVDDSRAPVPDKKHAKSTRDPYGDVAAHDEEPPIANERRQRKSGRSPYDAEPEPVPVARKPSRRHRDEYDDIEPPRRSKPRDAYDEDPPRRRDPYAEPSRRRHRRAAPPPPEDSDDYDQPPRRRDDRDRRRYDDGYGTDRPRRAARDDPYERGYRTDGRDARRERDRYADRRDPRRDDRRRDDRYDDYEDTRRGSRPKSGRHGGGFDVDNIMQNGKKNWEKVAPVAKPLLAQLANTYLNNGGKGGGVPH</sequence>
<protein>
    <submittedName>
        <fullName evidence="2">Uncharacterized protein</fullName>
    </submittedName>
</protein>
<feature type="region of interest" description="Disordered" evidence="1">
    <location>
        <begin position="1"/>
        <end position="389"/>
    </location>
</feature>
<proteinExistence type="predicted"/>
<evidence type="ECO:0000313" key="2">
    <source>
        <dbReference type="EMBL" id="USW46927.1"/>
    </source>
</evidence>
<feature type="compositionally biased region" description="Basic and acidic residues" evidence="1">
    <location>
        <begin position="296"/>
        <end position="361"/>
    </location>
</feature>
<name>A0A9Q9ADI6_9PEZI</name>
<feature type="compositionally biased region" description="Basic and acidic residues" evidence="1">
    <location>
        <begin position="8"/>
        <end position="21"/>
    </location>
</feature>